<keyword evidence="3" id="KW-0378">Hydrolase</keyword>
<evidence type="ECO:0000259" key="2">
    <source>
        <dbReference type="PROSITE" id="PS51832"/>
    </source>
</evidence>
<evidence type="ECO:0000313" key="3">
    <source>
        <dbReference type="EMBL" id="AST56268.1"/>
    </source>
</evidence>
<gene>
    <name evidence="3" type="ORF">Thert_00005</name>
    <name evidence="4" type="ORF">Thert_03506</name>
</gene>
<dbReference type="Gene3D" id="1.10.3210.10">
    <property type="entry name" value="Hypothetical protein af1432"/>
    <property type="match status" value="1"/>
</dbReference>
<protein>
    <submittedName>
        <fullName evidence="3">Metal-dependent phosphohydrolase</fullName>
    </submittedName>
</protein>
<keyword evidence="1" id="KW-0472">Membrane</keyword>
<dbReference type="PROSITE" id="PS51832">
    <property type="entry name" value="HD_GYP"/>
    <property type="match status" value="1"/>
</dbReference>
<dbReference type="InterPro" id="IPR003607">
    <property type="entry name" value="HD/PDEase_dom"/>
</dbReference>
<dbReference type="AlphaFoldDB" id="A0A223HV12"/>
<keyword evidence="1" id="KW-0812">Transmembrane</keyword>
<evidence type="ECO:0000313" key="5">
    <source>
        <dbReference type="Proteomes" id="UP000214975"/>
    </source>
</evidence>
<accession>A0A223HV12</accession>
<dbReference type="Proteomes" id="UP000214975">
    <property type="component" value="Chromosome"/>
</dbReference>
<feature type="transmembrane region" description="Helical" evidence="1">
    <location>
        <begin position="28"/>
        <end position="48"/>
    </location>
</feature>
<dbReference type="Pfam" id="PF13487">
    <property type="entry name" value="HD_5"/>
    <property type="match status" value="1"/>
</dbReference>
<sequence length="231" mass="26713">MKKYKHKKSKCLNSKYKKFPLPNCIVKIFYNVLHIVQLSIILVLHLLLNLKDAYTAAHCTRVMRLAVSFAEYNNYAVTQIKILKYSALLHDIGKLLIPKKILAKNKKLTHEEYAIIKKHSYYGYIITKYIVGKNIEAEVIKHHHERVDGKGYPDGLKGNKINDLSKLLSICDAFDAMTSTRSYRKELSFEDALIELQANAENQFDKNILNKFIYFVNSKSNSCITKKIKPE</sequence>
<dbReference type="PANTHER" id="PTHR43155">
    <property type="entry name" value="CYCLIC DI-GMP PHOSPHODIESTERASE PA4108-RELATED"/>
    <property type="match status" value="1"/>
</dbReference>
<feature type="domain" description="HD-GYP" evidence="2">
    <location>
        <begin position="33"/>
        <end position="228"/>
    </location>
</feature>
<proteinExistence type="predicted"/>
<keyword evidence="1" id="KW-1133">Transmembrane helix</keyword>
<dbReference type="CDD" id="cd00077">
    <property type="entry name" value="HDc"/>
    <property type="match status" value="1"/>
</dbReference>
<dbReference type="SUPFAM" id="SSF109604">
    <property type="entry name" value="HD-domain/PDEase-like"/>
    <property type="match status" value="1"/>
</dbReference>
<evidence type="ECO:0000313" key="4">
    <source>
        <dbReference type="EMBL" id="AST59216.1"/>
    </source>
</evidence>
<dbReference type="EMBL" id="CP016893">
    <property type="protein sequence ID" value="AST56268.1"/>
    <property type="molecule type" value="Genomic_DNA"/>
</dbReference>
<dbReference type="GO" id="GO:0016787">
    <property type="term" value="F:hydrolase activity"/>
    <property type="evidence" value="ECO:0007669"/>
    <property type="project" value="UniProtKB-KW"/>
</dbReference>
<reference evidence="3 5" key="1">
    <citation type="submission" date="2016-08" db="EMBL/GenBank/DDBJ databases">
        <title>A novel genetic cassette of butanologenic Thermoanaerobacterium thermosaccharolyticum that directly convert cellulose to butanol.</title>
        <authorList>
            <person name="Li T."/>
            <person name="He J."/>
        </authorList>
    </citation>
    <scope>NUCLEOTIDE SEQUENCE [LARGE SCALE GENOMIC DNA]</scope>
    <source>
        <strain evidence="3 5">TG57</strain>
    </source>
</reference>
<dbReference type="SMART" id="SM00471">
    <property type="entry name" value="HDc"/>
    <property type="match status" value="1"/>
</dbReference>
<name>A0A223HV12_THETR</name>
<dbReference type="InterPro" id="IPR037522">
    <property type="entry name" value="HD_GYP_dom"/>
</dbReference>
<dbReference type="RefSeq" id="WP_094396618.1">
    <property type="nucleotide sequence ID" value="NZ_CP016893.1"/>
</dbReference>
<organism evidence="3 5">
    <name type="scientific">Thermoanaerobacterium thermosaccharolyticum</name>
    <name type="common">Clostridium thermosaccharolyticum</name>
    <dbReference type="NCBI Taxonomy" id="1517"/>
    <lineage>
        <taxon>Bacteria</taxon>
        <taxon>Bacillati</taxon>
        <taxon>Bacillota</taxon>
        <taxon>Clostridia</taxon>
        <taxon>Thermoanaerobacterales</taxon>
        <taxon>Thermoanaerobacteraceae</taxon>
        <taxon>Thermoanaerobacterium</taxon>
    </lineage>
</organism>
<dbReference type="EMBL" id="CP016893">
    <property type="protein sequence ID" value="AST59216.1"/>
    <property type="molecule type" value="Genomic_DNA"/>
</dbReference>
<evidence type="ECO:0000256" key="1">
    <source>
        <dbReference type="SAM" id="Phobius"/>
    </source>
</evidence>